<accession>A0A0L9U418</accession>
<organism evidence="2 3">
    <name type="scientific">Phaseolus angularis</name>
    <name type="common">Azuki bean</name>
    <name type="synonym">Vigna angularis</name>
    <dbReference type="NCBI Taxonomy" id="3914"/>
    <lineage>
        <taxon>Eukaryota</taxon>
        <taxon>Viridiplantae</taxon>
        <taxon>Streptophyta</taxon>
        <taxon>Embryophyta</taxon>
        <taxon>Tracheophyta</taxon>
        <taxon>Spermatophyta</taxon>
        <taxon>Magnoliopsida</taxon>
        <taxon>eudicotyledons</taxon>
        <taxon>Gunneridae</taxon>
        <taxon>Pentapetalae</taxon>
        <taxon>rosids</taxon>
        <taxon>fabids</taxon>
        <taxon>Fabales</taxon>
        <taxon>Fabaceae</taxon>
        <taxon>Papilionoideae</taxon>
        <taxon>50 kb inversion clade</taxon>
        <taxon>NPAAA clade</taxon>
        <taxon>indigoferoid/millettioid clade</taxon>
        <taxon>Phaseoleae</taxon>
        <taxon>Vigna</taxon>
    </lineage>
</organism>
<dbReference type="AlphaFoldDB" id="A0A0L9U418"/>
<dbReference type="Gramene" id="KOM37525">
    <property type="protein sequence ID" value="KOM37525"/>
    <property type="gene ID" value="LR48_Vigan03g090700"/>
</dbReference>
<evidence type="ECO:0000256" key="1">
    <source>
        <dbReference type="SAM" id="MobiDB-lite"/>
    </source>
</evidence>
<gene>
    <name evidence="2" type="ORF">LR48_Vigan03g090700</name>
</gene>
<evidence type="ECO:0000313" key="2">
    <source>
        <dbReference type="EMBL" id="KOM37525.1"/>
    </source>
</evidence>
<feature type="compositionally biased region" description="Polar residues" evidence="1">
    <location>
        <begin position="122"/>
        <end position="133"/>
    </location>
</feature>
<proteinExistence type="predicted"/>
<dbReference type="Proteomes" id="UP000053144">
    <property type="component" value="Chromosome 3"/>
</dbReference>
<reference evidence="3" key="1">
    <citation type="journal article" date="2015" name="Proc. Natl. Acad. Sci. U.S.A.">
        <title>Genome sequencing of adzuki bean (Vigna angularis) provides insight into high starch and low fat accumulation and domestication.</title>
        <authorList>
            <person name="Yang K."/>
            <person name="Tian Z."/>
            <person name="Chen C."/>
            <person name="Luo L."/>
            <person name="Zhao B."/>
            <person name="Wang Z."/>
            <person name="Yu L."/>
            <person name="Li Y."/>
            <person name="Sun Y."/>
            <person name="Li W."/>
            <person name="Chen Y."/>
            <person name="Li Y."/>
            <person name="Zhang Y."/>
            <person name="Ai D."/>
            <person name="Zhao J."/>
            <person name="Shang C."/>
            <person name="Ma Y."/>
            <person name="Wu B."/>
            <person name="Wang M."/>
            <person name="Gao L."/>
            <person name="Sun D."/>
            <person name="Zhang P."/>
            <person name="Guo F."/>
            <person name="Wang W."/>
            <person name="Li Y."/>
            <person name="Wang J."/>
            <person name="Varshney R.K."/>
            <person name="Wang J."/>
            <person name="Ling H.Q."/>
            <person name="Wan P."/>
        </authorList>
    </citation>
    <scope>NUCLEOTIDE SEQUENCE</scope>
    <source>
        <strain evidence="3">cv. Jingnong 6</strain>
    </source>
</reference>
<sequence length="133" mass="14649">MRYGLHALKVGLHAPAAGTSTQRSPAAGQAENKGSSSTFTVTAHNLKICFNWKRAWSSGRRCSRPSGAATITRPTAWSSNIQPRMEVQRSSTAAWWHTAATHHTAYEGAHVRPTRTTKQKQLRVQQLGTTERL</sequence>
<feature type="region of interest" description="Disordered" evidence="1">
    <location>
        <begin position="108"/>
        <end position="133"/>
    </location>
</feature>
<evidence type="ECO:0000313" key="3">
    <source>
        <dbReference type="Proteomes" id="UP000053144"/>
    </source>
</evidence>
<name>A0A0L9U418_PHAAN</name>
<dbReference type="EMBL" id="CM003373">
    <property type="protein sequence ID" value="KOM37525.1"/>
    <property type="molecule type" value="Genomic_DNA"/>
</dbReference>
<protein>
    <submittedName>
        <fullName evidence="2">Uncharacterized protein</fullName>
    </submittedName>
</protein>
<feature type="region of interest" description="Disordered" evidence="1">
    <location>
        <begin position="16"/>
        <end position="37"/>
    </location>
</feature>
<feature type="compositionally biased region" description="Basic residues" evidence="1">
    <location>
        <begin position="112"/>
        <end position="121"/>
    </location>
</feature>